<feature type="compositionally biased region" description="Polar residues" evidence="1">
    <location>
        <begin position="343"/>
        <end position="353"/>
    </location>
</feature>
<dbReference type="Gene3D" id="1.10.340.70">
    <property type="match status" value="1"/>
</dbReference>
<protein>
    <submittedName>
        <fullName evidence="3">Unnamed protein product</fullName>
    </submittedName>
</protein>
<dbReference type="InterPro" id="IPR052742">
    <property type="entry name" value="Mito_N-acetyltransferase"/>
</dbReference>
<feature type="compositionally biased region" description="Low complexity" evidence="1">
    <location>
        <begin position="564"/>
        <end position="590"/>
    </location>
</feature>
<proteinExistence type="predicted"/>
<evidence type="ECO:0000256" key="1">
    <source>
        <dbReference type="SAM" id="MobiDB-lite"/>
    </source>
</evidence>
<dbReference type="Pfam" id="PF09337">
    <property type="entry name" value="zf-H2C2"/>
    <property type="match status" value="1"/>
</dbReference>
<sequence>MGAFNNLILSRDHYLPHYSHASSIERVTVLLADKETTATIYPIFNATDLPQNLLEFLTQEYNDEIALGDTQPFFEPLTIDEFRDFWFGQFGAVMALGDDSVLDPLCSIKDWAKLCLGSLFIKSSYPGRASHVCTGNFLVNAGIRGKGIGTTLVECFLTWAPRLGYSYSMIELIFETNLSAKRVLEKLDFSKIGRVKSCGLLKSTKDVLIDSLTYGKPLDITEGESVTKFEMIREYLATGQYPLSAGRTDKARLRSLSYNYHLNEGKLFLKDKEVIDKPSQQYMITKSVHRQNHAGINKVTSMLTEKYHWYKMKDTVRYVVKNCPECANPSKSSNKRSHVSKSKIIQRSSVLNNEQQRQLEQRELQPQHHHQQQHQENIPSPILPSGYNIPTTSTDFISTPTTVTVDQQYPDMSHYDHIQLDPSNISDAVVAEMVENSRRANGHVNHGKVVVEDGNDVENGGNGANGGVIGSGSKHTTSSSGTGTTNAEHNRDGVNGGGATIDEATSAHFASYSHFGTGQTDDEYQINIDHFGYTPTATPTPETPVVINGNGISRGIGNGDGRDSGSSTSATDSSSSSTGQHGSHPLPHSHSLSHSHLQSHPHPHPRTHSSYSRSSHHGDEGDEDDSSRHMYHSHHTRTRHPVDEIHHHHGHGHHVHQNGHDVTTGFNPGNPTVEELELARAILVGHQRDVDVGLSDSGSESDDEDYDDDDDDDDDEDQEEGDNESNIVIMR</sequence>
<name>A0A9W6YYH0_AMBMO</name>
<evidence type="ECO:0000259" key="2">
    <source>
        <dbReference type="PROSITE" id="PS51186"/>
    </source>
</evidence>
<dbReference type="GO" id="GO:0005634">
    <property type="term" value="C:nucleus"/>
    <property type="evidence" value="ECO:0007669"/>
    <property type="project" value="TreeGrafter"/>
</dbReference>
<feature type="region of interest" description="Disordered" evidence="1">
    <location>
        <begin position="454"/>
        <end position="501"/>
    </location>
</feature>
<gene>
    <name evidence="3" type="ORF">Amon01_000495000</name>
</gene>
<dbReference type="PANTHER" id="PTHR43138:SF2">
    <property type="entry name" value="PROTEIN SPT10"/>
    <property type="match status" value="1"/>
</dbReference>
<feature type="region of interest" description="Disordered" evidence="1">
    <location>
        <begin position="325"/>
        <end position="395"/>
    </location>
</feature>
<feature type="compositionally biased region" description="Gly residues" evidence="1">
    <location>
        <begin position="460"/>
        <end position="470"/>
    </location>
</feature>
<feature type="compositionally biased region" description="Basic residues" evidence="1">
    <location>
        <begin position="647"/>
        <end position="657"/>
    </location>
</feature>
<dbReference type="PANTHER" id="PTHR43138">
    <property type="entry name" value="ACETYLTRANSFERASE, GNAT FAMILY"/>
    <property type="match status" value="1"/>
</dbReference>
<dbReference type="GO" id="GO:0016747">
    <property type="term" value="F:acyltransferase activity, transferring groups other than amino-acyl groups"/>
    <property type="evidence" value="ECO:0007669"/>
    <property type="project" value="InterPro"/>
</dbReference>
<dbReference type="InterPro" id="IPR000182">
    <property type="entry name" value="GNAT_dom"/>
</dbReference>
<dbReference type="SUPFAM" id="SSF55729">
    <property type="entry name" value="Acyl-CoA N-acyltransferases (Nat)"/>
    <property type="match status" value="1"/>
</dbReference>
<feature type="region of interest" description="Disordered" evidence="1">
    <location>
        <begin position="689"/>
        <end position="731"/>
    </location>
</feature>
<feature type="compositionally biased region" description="Acidic residues" evidence="1">
    <location>
        <begin position="699"/>
        <end position="723"/>
    </location>
</feature>
<accession>A0A9W6YYH0</accession>
<dbReference type="OrthoDB" id="10264707at2759"/>
<dbReference type="InterPro" id="IPR015416">
    <property type="entry name" value="Znf_H2C2_histone_UAS-bd"/>
</dbReference>
<feature type="compositionally biased region" description="Low complexity" evidence="1">
    <location>
        <begin position="471"/>
        <end position="485"/>
    </location>
</feature>
<dbReference type="AlphaFoldDB" id="A0A9W6YYH0"/>
<dbReference type="InterPro" id="IPR016181">
    <property type="entry name" value="Acyl_CoA_acyltransferase"/>
</dbReference>
<dbReference type="Proteomes" id="UP001165063">
    <property type="component" value="Unassembled WGS sequence"/>
</dbReference>
<feature type="compositionally biased region" description="Low complexity" evidence="1">
    <location>
        <begin position="534"/>
        <end position="551"/>
    </location>
</feature>
<comment type="caution">
    <text evidence="3">The sequence shown here is derived from an EMBL/GenBank/DDBJ whole genome shotgun (WGS) entry which is preliminary data.</text>
</comment>
<dbReference type="EMBL" id="BSXU01002559">
    <property type="protein sequence ID" value="GMG38435.1"/>
    <property type="molecule type" value="Genomic_DNA"/>
</dbReference>
<reference evidence="3" key="1">
    <citation type="submission" date="2023-04" db="EMBL/GenBank/DDBJ databases">
        <title>Ambrosiozyma monospora NBRC 1965.</title>
        <authorList>
            <person name="Ichikawa N."/>
            <person name="Sato H."/>
            <person name="Tonouchi N."/>
        </authorList>
    </citation>
    <scope>NUCLEOTIDE SEQUENCE</scope>
    <source>
        <strain evidence="3">NBRC 1965</strain>
    </source>
</reference>
<feature type="domain" description="N-acetyltransferase" evidence="2">
    <location>
        <begin position="44"/>
        <end position="219"/>
    </location>
</feature>
<dbReference type="Pfam" id="PF00583">
    <property type="entry name" value="Acetyltransf_1"/>
    <property type="match status" value="1"/>
</dbReference>
<feature type="compositionally biased region" description="Basic residues" evidence="1">
    <location>
        <begin position="591"/>
        <end position="607"/>
    </location>
</feature>
<organism evidence="3 4">
    <name type="scientific">Ambrosiozyma monospora</name>
    <name type="common">Yeast</name>
    <name type="synonym">Endomycopsis monosporus</name>
    <dbReference type="NCBI Taxonomy" id="43982"/>
    <lineage>
        <taxon>Eukaryota</taxon>
        <taxon>Fungi</taxon>
        <taxon>Dikarya</taxon>
        <taxon>Ascomycota</taxon>
        <taxon>Saccharomycotina</taxon>
        <taxon>Pichiomycetes</taxon>
        <taxon>Pichiales</taxon>
        <taxon>Pichiaceae</taxon>
        <taxon>Ambrosiozyma</taxon>
    </lineage>
</organism>
<feature type="compositionally biased region" description="Basic residues" evidence="1">
    <location>
        <begin position="629"/>
        <end position="639"/>
    </location>
</feature>
<evidence type="ECO:0000313" key="3">
    <source>
        <dbReference type="EMBL" id="GMG38435.1"/>
    </source>
</evidence>
<dbReference type="PROSITE" id="PS51186">
    <property type="entry name" value="GNAT"/>
    <property type="match status" value="1"/>
</dbReference>
<dbReference type="Gene3D" id="3.40.630.30">
    <property type="match status" value="1"/>
</dbReference>
<keyword evidence="4" id="KW-1185">Reference proteome</keyword>
<feature type="region of interest" description="Disordered" evidence="1">
    <location>
        <begin position="531"/>
        <end position="667"/>
    </location>
</feature>
<feature type="compositionally biased region" description="Basic and acidic residues" evidence="1">
    <location>
        <begin position="357"/>
        <end position="366"/>
    </location>
</feature>
<evidence type="ECO:0000313" key="4">
    <source>
        <dbReference type="Proteomes" id="UP001165063"/>
    </source>
</evidence>